<evidence type="ECO:0000313" key="3">
    <source>
        <dbReference type="EMBL" id="KAF4746628.1"/>
    </source>
</evidence>
<dbReference type="GO" id="GO:0036228">
    <property type="term" value="P:protein localization to nuclear inner membrane"/>
    <property type="evidence" value="ECO:0007669"/>
    <property type="project" value="TreeGrafter"/>
</dbReference>
<dbReference type="AlphaFoldDB" id="A0A7J6TMY2"/>
<feature type="region of interest" description="Disordered" evidence="2">
    <location>
        <begin position="1"/>
        <end position="54"/>
    </location>
</feature>
<keyword evidence="1" id="KW-0175">Coiled coil</keyword>
<protein>
    <recommendedName>
        <fullName evidence="5">Nucleoporin Nup54 alpha-helical domain-containing protein</fullName>
    </recommendedName>
</protein>
<feature type="coiled-coil region" evidence="1">
    <location>
        <begin position="309"/>
        <end position="370"/>
    </location>
</feature>
<feature type="compositionally biased region" description="Low complexity" evidence="2">
    <location>
        <begin position="1"/>
        <end position="11"/>
    </location>
</feature>
<dbReference type="Proteomes" id="UP000553632">
    <property type="component" value="Unassembled WGS sequence"/>
</dbReference>
<dbReference type="Gene3D" id="3.40.50.150">
    <property type="entry name" value="Vaccinia Virus protein VP39"/>
    <property type="match status" value="1"/>
</dbReference>
<reference evidence="3 4" key="1">
    <citation type="submission" date="2020-04" db="EMBL/GenBank/DDBJ databases">
        <title>Perkinsus olseni comparative genomics.</title>
        <authorList>
            <person name="Bogema D.R."/>
        </authorList>
    </citation>
    <scope>NUCLEOTIDE SEQUENCE [LARGE SCALE GENOMIC DNA]</scope>
    <source>
        <strain evidence="3 4">ATCC PRA-207</strain>
    </source>
</reference>
<feature type="compositionally biased region" description="Gly residues" evidence="2">
    <location>
        <begin position="12"/>
        <end position="24"/>
    </location>
</feature>
<dbReference type="PANTHER" id="PTHR13000:SF0">
    <property type="entry name" value="NUCLEOPORIN P54"/>
    <property type="match status" value="1"/>
</dbReference>
<evidence type="ECO:0000313" key="4">
    <source>
        <dbReference type="Proteomes" id="UP000553632"/>
    </source>
</evidence>
<dbReference type="GO" id="GO:0044613">
    <property type="term" value="C:nuclear pore central transport channel"/>
    <property type="evidence" value="ECO:0007669"/>
    <property type="project" value="TreeGrafter"/>
</dbReference>
<proteinExistence type="predicted"/>
<dbReference type="InterPro" id="IPR024864">
    <property type="entry name" value="Nup54/Nup57/Nup44"/>
</dbReference>
<dbReference type="EMBL" id="JABANO010009556">
    <property type="protein sequence ID" value="KAF4746628.1"/>
    <property type="molecule type" value="Genomic_DNA"/>
</dbReference>
<evidence type="ECO:0008006" key="5">
    <source>
        <dbReference type="Google" id="ProtNLM"/>
    </source>
</evidence>
<accession>A0A7J6TMY2</accession>
<dbReference type="Pfam" id="PF13634">
    <property type="entry name" value="Nucleoporin_FG"/>
    <property type="match status" value="1"/>
</dbReference>
<comment type="caution">
    <text evidence="3">The sequence shown here is derived from an EMBL/GenBank/DDBJ whole genome shotgun (WGS) entry which is preliminary data.</text>
</comment>
<sequence>MFGASTGSSTGLFGGGSQSSGGLFGSTPQSSAGGGLFGSTPAQQSSGGGLFGSTPASGSSLFGGGASSSGGGGLFGGGGNTGGGLFGGSTSSSAGGGLFGSTPSSGGGGLFGAPASGGGGGGLFGGGAPSSGGGLFGGGAQSSGGGLFGGGAQSSGGGLFGGAAGSGSGLAAAGGLQSSQEAQAAIAEFGSRMNQITTATQPRMIAFTYVMTDNKNQAMQVFAQPYQSSVHGPDQMKWQMAKDLCPAMLDRPDSAAQGVWAYPLPMTSVDQMVSRVSEQQKLVAQAEGMMENVKVQYSNLEGYVSVTTLKELEKARLRHQQLISKLTNVTALIDKLAQSRQPQQLVGGAYAQAEAAYSELERRAAVVQGRFAEARYKASMAEQRSGAPGAPGSTAELSSADQQKLLKIVKDQTICIQQLQSEMRKTVSDVENVHSKAVKSHQQQYRSHGDPLRALGHIEGADGVDEIMCPEVLSFTMPHTGRKRQRDSTKPEVVAGPGGNAYSSAEEAEKYGSVSNQKIQAELTATAVQLMKTKGSVDGAATDISMAMMDRIEDRGGLVDKVLMDMGKQWPLRPGVADTVLSISAAQWLIDEHGGNPDVTRQSFRGLDDRIRTVGCPDVKVTSVRWHKASRPTLGTALALSRGICQFCLQLYPVPGAPRQLCAAAGDNSLVMAYPHGNNQRKFFITNGPSSRQWCVLAWPFASCECCLHAGRDKADDGQSFKRHLGYVHSTLRTYRRQGINGLYGPSALVGERLWARYVELVGPKASAGGISKEWLAEQLAKEFLPIMHTCPDESLYAESPAPIEGGLPSKRFKYLYGVVLVPVS</sequence>
<dbReference type="InterPro" id="IPR025574">
    <property type="entry name" value="Nucleoporin_FG_rpt"/>
</dbReference>
<dbReference type="InterPro" id="IPR029063">
    <property type="entry name" value="SAM-dependent_MTases_sf"/>
</dbReference>
<evidence type="ECO:0000256" key="1">
    <source>
        <dbReference type="SAM" id="Coils"/>
    </source>
</evidence>
<dbReference type="GO" id="GO:0006999">
    <property type="term" value="P:nuclear pore organization"/>
    <property type="evidence" value="ECO:0007669"/>
    <property type="project" value="TreeGrafter"/>
</dbReference>
<organism evidence="3 4">
    <name type="scientific">Perkinsus olseni</name>
    <name type="common">Perkinsus atlanticus</name>
    <dbReference type="NCBI Taxonomy" id="32597"/>
    <lineage>
        <taxon>Eukaryota</taxon>
        <taxon>Sar</taxon>
        <taxon>Alveolata</taxon>
        <taxon>Perkinsozoa</taxon>
        <taxon>Perkinsea</taxon>
        <taxon>Perkinsida</taxon>
        <taxon>Perkinsidae</taxon>
        <taxon>Perkinsus</taxon>
    </lineage>
</organism>
<feature type="region of interest" description="Disordered" evidence="2">
    <location>
        <begin position="479"/>
        <end position="502"/>
    </location>
</feature>
<gene>
    <name evidence="3" type="ORF">FOZ63_019050</name>
</gene>
<dbReference type="GO" id="GO:0017056">
    <property type="term" value="F:structural constituent of nuclear pore"/>
    <property type="evidence" value="ECO:0007669"/>
    <property type="project" value="TreeGrafter"/>
</dbReference>
<keyword evidence="4" id="KW-1185">Reference proteome</keyword>
<name>A0A7J6TMY2_PEROL</name>
<dbReference type="GO" id="GO:0006607">
    <property type="term" value="P:NLS-bearing protein import into nucleus"/>
    <property type="evidence" value="ECO:0007669"/>
    <property type="project" value="TreeGrafter"/>
</dbReference>
<evidence type="ECO:0000256" key="2">
    <source>
        <dbReference type="SAM" id="MobiDB-lite"/>
    </source>
</evidence>
<dbReference type="PANTHER" id="PTHR13000">
    <property type="entry name" value="NUCLEOPORIN P54"/>
    <property type="match status" value="1"/>
</dbReference>